<evidence type="ECO:0000313" key="2">
    <source>
        <dbReference type="Proteomes" id="UP000005877"/>
    </source>
</evidence>
<dbReference type="RefSeq" id="WP_014587468.1">
    <property type="nucleotide sequence ID" value="NC_017527.1"/>
</dbReference>
<dbReference type="Gene3D" id="2.130.10.10">
    <property type="entry name" value="YVTN repeat-like/Quinoprotein amine dehydrogenase"/>
    <property type="match status" value="1"/>
</dbReference>
<reference evidence="1 2" key="1">
    <citation type="journal article" date="2012" name="PLoS ONE">
        <title>The genome characteristics and predicted function of methyl-group oxidation pathway in the obligate aceticlastic methanogens, Methanosaeta spp.</title>
        <authorList>
            <person name="Zhu J."/>
            <person name="Zheng H."/>
            <person name="Ai G."/>
            <person name="Zhang G."/>
            <person name="Liu D."/>
            <person name="Liu X."/>
            <person name="Dong X."/>
        </authorList>
    </citation>
    <scope>NUCLEOTIDE SEQUENCE [LARGE SCALE GENOMIC DNA]</scope>
    <source>
        <strain evidence="1 2">6Ac</strain>
    </source>
</reference>
<dbReference type="KEGG" id="mhi:Mhar_1934"/>
<dbReference type="PANTHER" id="PTHR31270">
    <property type="entry name" value="GLUTAMINYL-PEPTIDE CYCLOTRANSFERASE"/>
    <property type="match status" value="1"/>
</dbReference>
<name>G7WQ98_METH6</name>
<protein>
    <submittedName>
        <fullName evidence="1">Glutamine cyclotransferase</fullName>
    </submittedName>
</protein>
<dbReference type="SUPFAM" id="SSF50969">
    <property type="entry name" value="YVTN repeat-like/Quinoprotein amine dehydrogenase"/>
    <property type="match status" value="1"/>
</dbReference>
<dbReference type="EMBL" id="CP003117">
    <property type="protein sequence ID" value="AET65290.1"/>
    <property type="molecule type" value="Genomic_DNA"/>
</dbReference>
<accession>G7WQ98</accession>
<keyword evidence="2" id="KW-1185">Reference proteome</keyword>
<dbReference type="GO" id="GO:0016603">
    <property type="term" value="F:glutaminyl-peptide cyclotransferase activity"/>
    <property type="evidence" value="ECO:0007669"/>
    <property type="project" value="InterPro"/>
</dbReference>
<proteinExistence type="predicted"/>
<dbReference type="PANTHER" id="PTHR31270:SF1">
    <property type="entry name" value="GLUTAMINYL-PEPTIDE CYCLOTRANSFERASE"/>
    <property type="match status" value="1"/>
</dbReference>
<gene>
    <name evidence="1" type="ordered locus">Mhar_1934</name>
</gene>
<dbReference type="InterPro" id="IPR011044">
    <property type="entry name" value="Quino_amine_DH_bsu"/>
</dbReference>
<sequence length="271" mass="29191">MTAKPPAFRPYPPIANSLLVLALLSALVAGCLGGPSVGMAPPVYGYRVVAAYPHDPEAFTQGLAFRDGLLYEGTGLYGRSEIRETVLETGEEIRSRGLPPSLFGEGIALIDDELLQLTWRSGVGLVWDLESFTVVGAFSYPTEGWGITADGQRLIMSDGSSTLRFLDPETFEVTGSLEVEADGKPLLGLNELEWVDGLIYANVWKADEIAIISPGSGRVVGWIDLAGLLSEEERERGDVLNGIAYDPASGRLFVTGKLWPWVFEIEVVASG</sequence>
<organism evidence="1 2">
    <name type="scientific">Methanothrix harundinacea (strain 6Ac)</name>
    <name type="common">Methanosaeta harundinacea</name>
    <dbReference type="NCBI Taxonomy" id="1110509"/>
    <lineage>
        <taxon>Archaea</taxon>
        <taxon>Methanobacteriati</taxon>
        <taxon>Methanobacteriota</taxon>
        <taxon>Stenosarchaea group</taxon>
        <taxon>Methanomicrobia</taxon>
        <taxon>Methanotrichales</taxon>
        <taxon>Methanotrichaceae</taxon>
        <taxon>Methanothrix</taxon>
    </lineage>
</organism>
<dbReference type="PROSITE" id="PS51257">
    <property type="entry name" value="PROKAR_LIPOPROTEIN"/>
    <property type="match status" value="1"/>
</dbReference>
<dbReference type="PATRIC" id="fig|1110509.7.peg.2141"/>
<dbReference type="InterPro" id="IPR007788">
    <property type="entry name" value="QCT"/>
</dbReference>
<evidence type="ECO:0000313" key="1">
    <source>
        <dbReference type="EMBL" id="AET65290.1"/>
    </source>
</evidence>
<dbReference type="OrthoDB" id="148002at2157"/>
<dbReference type="AlphaFoldDB" id="G7WQ98"/>
<dbReference type="HOGENOM" id="CLU_060272_2_2_2"/>
<dbReference type="Proteomes" id="UP000005877">
    <property type="component" value="Chromosome"/>
</dbReference>
<dbReference type="InterPro" id="IPR015943">
    <property type="entry name" value="WD40/YVTN_repeat-like_dom_sf"/>
</dbReference>
<dbReference type="Pfam" id="PF05096">
    <property type="entry name" value="Glu_cyclase_2"/>
    <property type="match status" value="1"/>
</dbReference>
<dbReference type="GeneID" id="12511107"/>
<keyword evidence="1" id="KW-0808">Transferase</keyword>